<dbReference type="EMBL" id="JADLQX010000011">
    <property type="protein sequence ID" value="MBF6299137.1"/>
    <property type="molecule type" value="Genomic_DNA"/>
</dbReference>
<accession>A0ABS0CRB4</accession>
<proteinExistence type="predicted"/>
<evidence type="ECO:0008006" key="10">
    <source>
        <dbReference type="Google" id="ProtNLM"/>
    </source>
</evidence>
<dbReference type="RefSeq" id="WP_228838013.1">
    <property type="nucleotide sequence ID" value="NZ_JADLQX010000011.1"/>
</dbReference>
<keyword evidence="2" id="KW-1003">Cell membrane</keyword>
<evidence type="ECO:0000256" key="3">
    <source>
        <dbReference type="ARBA" id="ARBA00022729"/>
    </source>
</evidence>
<dbReference type="InterPro" id="IPR032018">
    <property type="entry name" value="LppA/LppB/LprP"/>
</dbReference>
<keyword evidence="9" id="KW-1185">Reference proteome</keyword>
<evidence type="ECO:0000256" key="6">
    <source>
        <dbReference type="ARBA" id="ARBA00023288"/>
    </source>
</evidence>
<dbReference type="Proteomes" id="UP000702209">
    <property type="component" value="Unassembled WGS sequence"/>
</dbReference>
<gene>
    <name evidence="8" type="ORF">IU459_16535</name>
</gene>
<evidence type="ECO:0000313" key="9">
    <source>
        <dbReference type="Proteomes" id="UP000702209"/>
    </source>
</evidence>
<keyword evidence="4 7" id="KW-0472">Membrane</keyword>
<evidence type="ECO:0000313" key="8">
    <source>
        <dbReference type="EMBL" id="MBF6299137.1"/>
    </source>
</evidence>
<feature type="transmembrane region" description="Helical" evidence="7">
    <location>
        <begin position="12"/>
        <end position="34"/>
    </location>
</feature>
<comment type="subcellular location">
    <subcellularLocation>
        <location evidence="1">Cell membrane</location>
        <topology evidence="1">Lipid-anchor</topology>
    </subcellularLocation>
</comment>
<keyword evidence="7" id="KW-0812">Transmembrane</keyword>
<keyword evidence="6" id="KW-0449">Lipoprotein</keyword>
<keyword evidence="3" id="KW-0732">Signal</keyword>
<keyword evidence="5" id="KW-0564">Palmitate</keyword>
<evidence type="ECO:0000256" key="4">
    <source>
        <dbReference type="ARBA" id="ARBA00023136"/>
    </source>
</evidence>
<evidence type="ECO:0000256" key="7">
    <source>
        <dbReference type="SAM" id="Phobius"/>
    </source>
</evidence>
<protein>
    <recommendedName>
        <fullName evidence="10">LppA-like lipoprotein</fullName>
    </recommendedName>
</protein>
<comment type="caution">
    <text evidence="8">The sequence shown here is derived from an EMBL/GenBank/DDBJ whole genome shotgun (WGS) entry which is preliminary data.</text>
</comment>
<reference evidence="8 9" key="1">
    <citation type="submission" date="2020-10" db="EMBL/GenBank/DDBJ databases">
        <title>Identification of Nocardia species via Next-generation sequencing and recognition of intraspecies genetic diversity.</title>
        <authorList>
            <person name="Li P."/>
            <person name="Li P."/>
            <person name="Lu B."/>
        </authorList>
    </citation>
    <scope>NUCLEOTIDE SEQUENCE [LARGE SCALE GENOMIC DNA]</scope>
    <source>
        <strain evidence="8 9">BJ06-0157</strain>
    </source>
</reference>
<evidence type="ECO:0000256" key="2">
    <source>
        <dbReference type="ARBA" id="ARBA00022475"/>
    </source>
</evidence>
<dbReference type="Gene3D" id="3.30.2030.20">
    <property type="match status" value="1"/>
</dbReference>
<evidence type="ECO:0000256" key="1">
    <source>
        <dbReference type="ARBA" id="ARBA00004193"/>
    </source>
</evidence>
<organism evidence="8 9">
    <name type="scientific">Nocardia amamiensis</name>
    <dbReference type="NCBI Taxonomy" id="404578"/>
    <lineage>
        <taxon>Bacteria</taxon>
        <taxon>Bacillati</taxon>
        <taxon>Actinomycetota</taxon>
        <taxon>Actinomycetes</taxon>
        <taxon>Mycobacteriales</taxon>
        <taxon>Nocardiaceae</taxon>
        <taxon>Nocardia</taxon>
    </lineage>
</organism>
<sequence>MRTRFQRISLTVVIILTSIALLIIGAVVLTVLVYEAADDPNPRTTDEETRQATQQLLDRPSLEETERQVRTITEQIGTVAGELVPGIRLGPNRDREVASCPRPFDQTEGRTVRLQNLYSDTRIPDDVWHVYVERVRALAATVGAIQQRQATEEPSTGAGRGVNFYNPDTGTTIWIGSDRVTIISGTVGCHLPQDKFGSPIPATR</sequence>
<dbReference type="Pfam" id="PF16708">
    <property type="entry name" value="LppA"/>
    <property type="match status" value="1"/>
</dbReference>
<name>A0ABS0CRB4_9NOCA</name>
<evidence type="ECO:0000256" key="5">
    <source>
        <dbReference type="ARBA" id="ARBA00023139"/>
    </source>
</evidence>
<keyword evidence="7" id="KW-1133">Transmembrane helix</keyword>